<dbReference type="PANTHER" id="PTHR43775">
    <property type="entry name" value="FATTY ACID SYNTHASE"/>
    <property type="match status" value="1"/>
</dbReference>
<evidence type="ECO:0000256" key="3">
    <source>
        <dbReference type="SAM" id="MobiDB-lite"/>
    </source>
</evidence>
<evidence type="ECO:0000313" key="5">
    <source>
        <dbReference type="EMBL" id="XDQ49702.1"/>
    </source>
</evidence>
<organism evidence="5">
    <name type="scientific">Streptomyces sp. R39</name>
    <dbReference type="NCBI Taxonomy" id="3238631"/>
    <lineage>
        <taxon>Bacteria</taxon>
        <taxon>Bacillati</taxon>
        <taxon>Actinomycetota</taxon>
        <taxon>Actinomycetes</taxon>
        <taxon>Kitasatosporales</taxon>
        <taxon>Streptomycetaceae</taxon>
        <taxon>Streptomyces</taxon>
    </lineage>
</organism>
<dbReference type="AlphaFoldDB" id="A0AB39R5T8"/>
<keyword evidence="5" id="KW-0808">Transferase</keyword>
<dbReference type="InterPro" id="IPR050091">
    <property type="entry name" value="PKS_NRPS_Biosynth_Enz"/>
</dbReference>
<dbReference type="InterPro" id="IPR001227">
    <property type="entry name" value="Ac_transferase_dom_sf"/>
</dbReference>
<protein>
    <submittedName>
        <fullName evidence="5">Acyltransferase domain-containing protein</fullName>
        <ecNumber evidence="5">2.3.1.-</ecNumber>
    </submittedName>
</protein>
<evidence type="ECO:0000256" key="2">
    <source>
        <dbReference type="ARBA" id="ARBA00022553"/>
    </source>
</evidence>
<dbReference type="SUPFAM" id="SSF55048">
    <property type="entry name" value="Probable ACP-binding domain of malonyl-CoA ACP transacylase"/>
    <property type="match status" value="1"/>
</dbReference>
<reference evidence="5" key="1">
    <citation type="submission" date="2024-07" db="EMBL/GenBank/DDBJ databases">
        <authorList>
            <person name="Yu S.T."/>
        </authorList>
    </citation>
    <scope>NUCLEOTIDE SEQUENCE</scope>
    <source>
        <strain evidence="5">R39</strain>
    </source>
</reference>
<dbReference type="SMART" id="SM00827">
    <property type="entry name" value="PKS_AT"/>
    <property type="match status" value="1"/>
</dbReference>
<dbReference type="InterPro" id="IPR016035">
    <property type="entry name" value="Acyl_Trfase/lysoPLipase"/>
</dbReference>
<keyword evidence="1" id="KW-0596">Phosphopantetheine</keyword>
<dbReference type="EC" id="2.3.1.-" evidence="5"/>
<keyword evidence="2" id="KW-0597">Phosphoprotein</keyword>
<proteinExistence type="predicted"/>
<dbReference type="EMBL" id="CP163441">
    <property type="protein sequence ID" value="XDQ49702.1"/>
    <property type="molecule type" value="Genomic_DNA"/>
</dbReference>
<dbReference type="GO" id="GO:0004312">
    <property type="term" value="F:fatty acid synthase activity"/>
    <property type="evidence" value="ECO:0007669"/>
    <property type="project" value="TreeGrafter"/>
</dbReference>
<dbReference type="RefSeq" id="WP_369228267.1">
    <property type="nucleotide sequence ID" value="NZ_CP163441.1"/>
</dbReference>
<dbReference type="GO" id="GO:0006633">
    <property type="term" value="P:fatty acid biosynthetic process"/>
    <property type="evidence" value="ECO:0007669"/>
    <property type="project" value="TreeGrafter"/>
</dbReference>
<feature type="compositionally biased region" description="Pro residues" evidence="3">
    <location>
        <begin position="303"/>
        <end position="320"/>
    </location>
</feature>
<keyword evidence="5" id="KW-0012">Acyltransferase</keyword>
<dbReference type="SUPFAM" id="SSF52151">
    <property type="entry name" value="FabD/lysophospholipase-like"/>
    <property type="match status" value="1"/>
</dbReference>
<gene>
    <name evidence="5" type="ORF">AB5J52_32605</name>
</gene>
<sequence>MGAELLDTSPVFTHPSHPSLRTSPEHTRRLWSLTDVIRQTPHAPTLDRVDVVQPTTFALMVALARLWQHHGITPDAVIGHSQGEIAAAHIAGALTLQDAARIVTLRSQAIARHLAGHGAMLSIPLPAHHITPHLTDGLHIATHNGPHSTVAAGDPTAINTLHHKLTHTGIRTRLIPVDYASHTPHVETIEEELRQLLAPITAQTPTTPMYSTTDRDWITDPSLNAEYWYRNLRQQVHFHHGITTLTDTGHHTYIEISTHPVLTPAIEDTDNTTAIPTLRRNQPEPLTFHHSLPRPPPHHHPPHPPLAPPHPPTPPSPPTPSNTSTTG</sequence>
<feature type="region of interest" description="Disordered" evidence="3">
    <location>
        <begin position="283"/>
        <end position="327"/>
    </location>
</feature>
<accession>A0AB39R5T8</accession>
<evidence type="ECO:0000256" key="1">
    <source>
        <dbReference type="ARBA" id="ARBA00022450"/>
    </source>
</evidence>
<dbReference type="Pfam" id="PF00698">
    <property type="entry name" value="Acyl_transf_1"/>
    <property type="match status" value="1"/>
</dbReference>
<feature type="region of interest" description="Disordered" evidence="3">
    <location>
        <begin position="1"/>
        <end position="24"/>
    </location>
</feature>
<dbReference type="PANTHER" id="PTHR43775:SF37">
    <property type="entry name" value="SI:DKEY-61P9.11"/>
    <property type="match status" value="1"/>
</dbReference>
<dbReference type="Gene3D" id="3.40.366.10">
    <property type="entry name" value="Malonyl-Coenzyme A Acyl Carrier Protein, domain 2"/>
    <property type="match status" value="1"/>
</dbReference>
<dbReference type="InterPro" id="IPR014043">
    <property type="entry name" value="Acyl_transferase_dom"/>
</dbReference>
<feature type="domain" description="Malonyl-CoA:ACP transacylase (MAT)" evidence="4">
    <location>
        <begin position="1"/>
        <end position="282"/>
    </location>
</feature>
<dbReference type="InterPro" id="IPR016036">
    <property type="entry name" value="Malonyl_transacylase_ACP-bd"/>
</dbReference>
<name>A0AB39R5T8_9ACTN</name>
<evidence type="ECO:0000259" key="4">
    <source>
        <dbReference type="SMART" id="SM00827"/>
    </source>
</evidence>